<evidence type="ECO:0000313" key="1">
    <source>
        <dbReference type="EMBL" id="GKY87834.1"/>
    </source>
</evidence>
<keyword evidence="2" id="KW-1185">Reference proteome</keyword>
<organism evidence="1 2">
    <name type="scientific">Sinisalibacter aestuarii</name>
    <dbReference type="NCBI Taxonomy" id="2949426"/>
    <lineage>
        <taxon>Bacteria</taxon>
        <taxon>Pseudomonadati</taxon>
        <taxon>Pseudomonadota</taxon>
        <taxon>Alphaproteobacteria</taxon>
        <taxon>Rhodobacterales</taxon>
        <taxon>Roseobacteraceae</taxon>
        <taxon>Sinisalibacter</taxon>
    </lineage>
</organism>
<comment type="caution">
    <text evidence="1">The sequence shown here is derived from an EMBL/GenBank/DDBJ whole genome shotgun (WGS) entry which is preliminary data.</text>
</comment>
<dbReference type="PANTHER" id="PTHR36966:SF1">
    <property type="entry name" value="REP-ASSOCIATED TYROSINE TRANSPOSASE"/>
    <property type="match status" value="1"/>
</dbReference>
<name>A0ABQ5LSD9_9RHOB</name>
<dbReference type="Proteomes" id="UP001144205">
    <property type="component" value="Unassembled WGS sequence"/>
</dbReference>
<dbReference type="SUPFAM" id="SSF143422">
    <property type="entry name" value="Transposase IS200-like"/>
    <property type="match status" value="1"/>
</dbReference>
<dbReference type="InterPro" id="IPR052715">
    <property type="entry name" value="RAYT_transposase"/>
</dbReference>
<reference evidence="1" key="1">
    <citation type="journal article" date="2023" name="Int. J. Syst. Evol. Microbiol.">
        <title>Sinisalibacter aestuarii sp. nov., isolated from estuarine sediment of the Arakawa River.</title>
        <authorList>
            <person name="Arafat S.T."/>
            <person name="Hirano S."/>
            <person name="Sato A."/>
            <person name="Takeuchi K."/>
            <person name="Yasuda T."/>
            <person name="Terahara T."/>
            <person name="Hamada M."/>
            <person name="Kobayashi T."/>
        </authorList>
    </citation>
    <scope>NUCLEOTIDE SEQUENCE</scope>
    <source>
        <strain evidence="1">B-399</strain>
    </source>
</reference>
<protein>
    <recommendedName>
        <fullName evidence="3">Transposase</fullName>
    </recommendedName>
</protein>
<dbReference type="PANTHER" id="PTHR36966">
    <property type="entry name" value="REP-ASSOCIATED TYROSINE TRANSPOSASE"/>
    <property type="match status" value="1"/>
</dbReference>
<proteinExistence type="predicted"/>
<dbReference type="EMBL" id="BROH01000004">
    <property type="protein sequence ID" value="GKY87834.1"/>
    <property type="molecule type" value="Genomic_DNA"/>
</dbReference>
<evidence type="ECO:0000313" key="2">
    <source>
        <dbReference type="Proteomes" id="UP001144205"/>
    </source>
</evidence>
<evidence type="ECO:0008006" key="3">
    <source>
        <dbReference type="Google" id="ProtNLM"/>
    </source>
</evidence>
<gene>
    <name evidence="1" type="ORF">STA1M1_17030</name>
</gene>
<sequence length="96" mass="10879">MRTLRVGRNGLLTVIGHAHPMSVYVRPRIPGASIFFTVNLQTRGRDLLTREVETLRKAVAQTRAERPFRIDAWVAMPDHMHAVWTLPEGDADYAAQ</sequence>
<dbReference type="InterPro" id="IPR036515">
    <property type="entry name" value="Transposase_17_sf"/>
</dbReference>
<accession>A0ABQ5LSD9</accession>
<dbReference type="Gene3D" id="3.30.70.1290">
    <property type="entry name" value="Transposase IS200-like"/>
    <property type="match status" value="1"/>
</dbReference>